<dbReference type="Gene3D" id="3.20.80.10">
    <property type="entry name" value="Regulatory factor, effector binding domain"/>
    <property type="match status" value="1"/>
</dbReference>
<gene>
    <name evidence="2" type="ORF">BST99_12780</name>
</gene>
<dbReference type="EMBL" id="MQVX01000001">
    <property type="protein sequence ID" value="PQJ16471.1"/>
    <property type="molecule type" value="Genomic_DNA"/>
</dbReference>
<organism evidence="2 3">
    <name type="scientific">Aureicoccus marinus</name>
    <dbReference type="NCBI Taxonomy" id="754435"/>
    <lineage>
        <taxon>Bacteria</taxon>
        <taxon>Pseudomonadati</taxon>
        <taxon>Bacteroidota</taxon>
        <taxon>Flavobacteriia</taxon>
        <taxon>Flavobacteriales</taxon>
        <taxon>Flavobacteriaceae</taxon>
        <taxon>Aureicoccus</taxon>
    </lineage>
</organism>
<comment type="caution">
    <text evidence="2">The sequence shown here is derived from an EMBL/GenBank/DDBJ whole genome shotgun (WGS) entry which is preliminary data.</text>
</comment>
<dbReference type="InterPro" id="IPR029442">
    <property type="entry name" value="GyrI-like"/>
</dbReference>
<protein>
    <submittedName>
        <fullName evidence="2">Transcriptional regulator</fullName>
    </submittedName>
</protein>
<evidence type="ECO:0000313" key="2">
    <source>
        <dbReference type="EMBL" id="PQJ16471.1"/>
    </source>
</evidence>
<dbReference type="InterPro" id="IPR011256">
    <property type="entry name" value="Reg_factor_effector_dom_sf"/>
</dbReference>
<dbReference type="Pfam" id="PF06445">
    <property type="entry name" value="GyrI-like"/>
    <property type="match status" value="1"/>
</dbReference>
<accession>A0A2S7TA77</accession>
<keyword evidence="3" id="KW-1185">Reference proteome</keyword>
<reference evidence="3" key="1">
    <citation type="submission" date="2016-11" db="EMBL/GenBank/DDBJ databases">
        <title>Trade-off between light-utilization and light-protection in marine flavobacteria.</title>
        <authorList>
            <person name="Kumagai Y."/>
            <person name="Yoshizawa S."/>
            <person name="Kogure K."/>
        </authorList>
    </citation>
    <scope>NUCLEOTIDE SEQUENCE [LARGE SCALE GENOMIC DNA]</scope>
    <source>
        <strain evidence="3">SG-18</strain>
    </source>
</reference>
<dbReference type="OrthoDB" id="1421367at2"/>
<feature type="domain" description="GyrI-like small molecule binding" evidence="1">
    <location>
        <begin position="178"/>
        <end position="297"/>
    </location>
</feature>
<dbReference type="SUPFAM" id="SSF55136">
    <property type="entry name" value="Probable bacterial effector-binding domain"/>
    <property type="match status" value="1"/>
</dbReference>
<proteinExistence type="predicted"/>
<dbReference type="Proteomes" id="UP000239366">
    <property type="component" value="Unassembled WGS sequence"/>
</dbReference>
<evidence type="ECO:0000259" key="1">
    <source>
        <dbReference type="Pfam" id="PF06445"/>
    </source>
</evidence>
<evidence type="ECO:0000313" key="3">
    <source>
        <dbReference type="Proteomes" id="UP000239366"/>
    </source>
</evidence>
<sequence>MKKKIALVALALVLGSLLWYLFLRPYDARARWEVKALPGTINQTLKAWDKSLPTDQGIAQGDDLTELIQLLPYGDSLHQYRWELNQKTDSTTQIVLYVTDKNNSVSNRLASPFSTTALEQRTLQNVTDFRTRLKDHLNNTRVTFLGEEELGTTFCAYIPVASTQWEKAAMMMKHQPLLSQVLAENEVQLNGLPFIEVTKWNQTNDSIYYNFCFPIIRSERLPNHPEIKYKRLFSKKVLKAEYNGNYITSDRAWYALQNYAERNGIAVENTPIEFFYNNPNMGGNALSWKAEVFLPLKTEESNE</sequence>
<dbReference type="RefSeq" id="WP_105002143.1">
    <property type="nucleotide sequence ID" value="NZ_MQVX01000001.1"/>
</dbReference>
<dbReference type="AlphaFoldDB" id="A0A2S7TA77"/>
<name>A0A2S7TA77_9FLAO</name>